<feature type="domain" description="DUF7673" evidence="1">
    <location>
        <begin position="60"/>
        <end position="140"/>
    </location>
</feature>
<dbReference type="Pfam" id="PF24720">
    <property type="entry name" value="DUF7673"/>
    <property type="match status" value="1"/>
</dbReference>
<evidence type="ECO:0000259" key="1">
    <source>
        <dbReference type="Pfam" id="PF24720"/>
    </source>
</evidence>
<evidence type="ECO:0000313" key="3">
    <source>
        <dbReference type="Proteomes" id="UP000541185"/>
    </source>
</evidence>
<dbReference type="EMBL" id="JABBFX010000001">
    <property type="protein sequence ID" value="NML44355.1"/>
    <property type="molecule type" value="Genomic_DNA"/>
</dbReference>
<reference evidence="2 3" key="1">
    <citation type="submission" date="2020-04" db="EMBL/GenBank/DDBJ databases">
        <title>Ramlibacter sp. G-1-2-2 isolated from soil.</title>
        <authorList>
            <person name="Dahal R.H."/>
        </authorList>
    </citation>
    <scope>NUCLEOTIDE SEQUENCE [LARGE SCALE GENOMIC DNA]</scope>
    <source>
        <strain evidence="2 3">G-1-2-2</strain>
    </source>
</reference>
<sequence length="141" mass="15500">MTQAERERRHHASLEHINHVRLVVGRGDRLRIDHEGTLLERARLLSEEMASHLATERGLAAFDRLLRIAEEAGAPQAADIVAFVAAVTEGEPLQMATLRGVDAAVGEDMLAVLDAFRYARVSLASQVEGGAARVCRLLRQR</sequence>
<protein>
    <recommendedName>
        <fullName evidence="1">DUF7673 domain-containing protein</fullName>
    </recommendedName>
</protein>
<dbReference type="AlphaFoldDB" id="A0A848H0M1"/>
<gene>
    <name evidence="2" type="ORF">HHL11_11375</name>
</gene>
<dbReference type="Proteomes" id="UP000541185">
    <property type="component" value="Unassembled WGS sequence"/>
</dbReference>
<accession>A0A848H0M1</accession>
<dbReference type="RefSeq" id="WP_169418492.1">
    <property type="nucleotide sequence ID" value="NZ_JABBFX010000001.1"/>
</dbReference>
<organism evidence="2 3">
    <name type="scientific">Ramlibacter agri</name>
    <dbReference type="NCBI Taxonomy" id="2728837"/>
    <lineage>
        <taxon>Bacteria</taxon>
        <taxon>Pseudomonadati</taxon>
        <taxon>Pseudomonadota</taxon>
        <taxon>Betaproteobacteria</taxon>
        <taxon>Burkholderiales</taxon>
        <taxon>Comamonadaceae</taxon>
        <taxon>Ramlibacter</taxon>
    </lineage>
</organism>
<comment type="caution">
    <text evidence="2">The sequence shown here is derived from an EMBL/GenBank/DDBJ whole genome shotgun (WGS) entry which is preliminary data.</text>
</comment>
<name>A0A848H0M1_9BURK</name>
<proteinExistence type="predicted"/>
<dbReference type="InterPro" id="IPR056090">
    <property type="entry name" value="DUF7673"/>
</dbReference>
<keyword evidence="3" id="KW-1185">Reference proteome</keyword>
<evidence type="ECO:0000313" key="2">
    <source>
        <dbReference type="EMBL" id="NML44355.1"/>
    </source>
</evidence>